<reference evidence="3" key="1">
    <citation type="submission" date="2025-08" db="UniProtKB">
        <authorList>
            <consortium name="RefSeq"/>
        </authorList>
    </citation>
    <scope>IDENTIFICATION</scope>
    <source>
        <tissue evidence="3">Tentacle</tissue>
    </source>
</reference>
<dbReference type="PANTHER" id="PTHR33244:SF3">
    <property type="entry name" value="PEPTIDASE A2 DOMAIN-CONTAINING PROTEIN"/>
    <property type="match status" value="1"/>
</dbReference>
<dbReference type="AlphaFoldDB" id="A0A6P8GZ56"/>
<dbReference type="InParanoid" id="A0A6P8GZ56"/>
<evidence type="ECO:0000313" key="2">
    <source>
        <dbReference type="Proteomes" id="UP000515163"/>
    </source>
</evidence>
<dbReference type="GeneID" id="116287028"/>
<gene>
    <name evidence="3" type="primary">LOC116287028</name>
</gene>
<protein>
    <submittedName>
        <fullName evidence="3">Uncharacterized protein LOC116287028</fullName>
    </submittedName>
</protein>
<name>A0A6P8GZ56_ACTTE</name>
<organism evidence="2 3">
    <name type="scientific">Actinia tenebrosa</name>
    <name type="common">Australian red waratah sea anemone</name>
    <dbReference type="NCBI Taxonomy" id="6105"/>
    <lineage>
        <taxon>Eukaryota</taxon>
        <taxon>Metazoa</taxon>
        <taxon>Cnidaria</taxon>
        <taxon>Anthozoa</taxon>
        <taxon>Hexacorallia</taxon>
        <taxon>Actiniaria</taxon>
        <taxon>Actiniidae</taxon>
        <taxon>Actinia</taxon>
    </lineage>
</organism>
<sequence>PKVAEGVTTKIHLKRQKAKSHYDRHVKVLPDLEIGQEVRVAPNQRGKPWEVGNCKEKLSDRSYLVESNGELLRRNRQLLKPVDEAPKEPASDTQASPEADSARTPQVLPASEPAVNPPVLRRSQRVVKKPDRFT</sequence>
<dbReference type="RefSeq" id="XP_031549499.1">
    <property type="nucleotide sequence ID" value="XM_031693639.1"/>
</dbReference>
<dbReference type="PANTHER" id="PTHR33244">
    <property type="entry name" value="INTEGRASE CATALYTIC DOMAIN-CONTAINING PROTEIN-RELATED"/>
    <property type="match status" value="1"/>
</dbReference>
<dbReference type="Proteomes" id="UP000515163">
    <property type="component" value="Unplaced"/>
</dbReference>
<feature type="non-terminal residue" evidence="3">
    <location>
        <position position="1"/>
    </location>
</feature>
<accession>A0A6P8GZ56</accession>
<proteinExistence type="predicted"/>
<feature type="compositionally biased region" description="Basic and acidic residues" evidence="1">
    <location>
        <begin position="81"/>
        <end position="90"/>
    </location>
</feature>
<evidence type="ECO:0000256" key="1">
    <source>
        <dbReference type="SAM" id="MobiDB-lite"/>
    </source>
</evidence>
<feature type="region of interest" description="Disordered" evidence="1">
    <location>
        <begin position="75"/>
        <end position="134"/>
    </location>
</feature>
<evidence type="ECO:0000313" key="3">
    <source>
        <dbReference type="RefSeq" id="XP_031549499.1"/>
    </source>
</evidence>
<keyword evidence="2" id="KW-1185">Reference proteome</keyword>
<dbReference type="KEGG" id="aten:116287028"/>
<dbReference type="OrthoDB" id="8037975at2759"/>